<name>A0A2Z5ZJY1_9PROT</name>
<dbReference type="KEGG" id="aot:AcetOri_orf03761"/>
<sequence>MGVGPTQWAARRPHPYGVLAWGSFMSCVGAMAHDVQKYGG</sequence>
<protein>
    <submittedName>
        <fullName evidence="1">Germ cell-specific gene 1-like, partial</fullName>
    </submittedName>
</protein>
<dbReference type="AlphaFoldDB" id="A0A2Z5ZJY1"/>
<reference evidence="1 2" key="1">
    <citation type="submission" date="2018-02" db="EMBL/GenBank/DDBJ databases">
        <title>Acetobacter orientalis genome.</title>
        <authorList>
            <person name="Nakashima N."/>
            <person name="Tamura T."/>
        </authorList>
    </citation>
    <scope>NUCLEOTIDE SEQUENCE [LARGE SCALE GENOMIC DNA]</scope>
    <source>
        <strain evidence="1 2">FAN1</strain>
    </source>
</reference>
<evidence type="ECO:0000313" key="1">
    <source>
        <dbReference type="EMBL" id="BBC80831.1"/>
    </source>
</evidence>
<organism evidence="1 2">
    <name type="scientific">Acetobacter orientalis</name>
    <dbReference type="NCBI Taxonomy" id="146474"/>
    <lineage>
        <taxon>Bacteria</taxon>
        <taxon>Pseudomonadati</taxon>
        <taxon>Pseudomonadota</taxon>
        <taxon>Alphaproteobacteria</taxon>
        <taxon>Acetobacterales</taxon>
        <taxon>Acetobacteraceae</taxon>
        <taxon>Acetobacter</taxon>
    </lineage>
</organism>
<accession>A0A2Z5ZJY1</accession>
<proteinExistence type="predicted"/>
<gene>
    <name evidence="1" type="ORF">AcetOrient_orf03761</name>
</gene>
<evidence type="ECO:0000313" key="2">
    <source>
        <dbReference type="Proteomes" id="UP000270034"/>
    </source>
</evidence>
<dbReference type="Proteomes" id="UP000270034">
    <property type="component" value="Chromosome"/>
</dbReference>
<dbReference type="EMBL" id="AP018515">
    <property type="protein sequence ID" value="BBC80831.1"/>
    <property type="molecule type" value="Genomic_DNA"/>
</dbReference>